<dbReference type="PROSITE" id="PS50240">
    <property type="entry name" value="TRYPSIN_DOM"/>
    <property type="match status" value="1"/>
</dbReference>
<dbReference type="SMART" id="SM00020">
    <property type="entry name" value="Tryp_SPc"/>
    <property type="match status" value="1"/>
</dbReference>
<dbReference type="InterPro" id="IPR051487">
    <property type="entry name" value="Ser/Thr_Proteases_Immune/Dev"/>
</dbReference>
<dbReference type="PRINTS" id="PR00722">
    <property type="entry name" value="CHYMOTRYPSIN"/>
</dbReference>
<comment type="similarity">
    <text evidence="2">Belongs to the peptidase S1 family. CLIP subfamily.</text>
</comment>
<dbReference type="GO" id="GO:0005576">
    <property type="term" value="C:extracellular region"/>
    <property type="evidence" value="ECO:0007669"/>
    <property type="project" value="UniProtKB-SubCell"/>
</dbReference>
<organism evidence="5 6">
    <name type="scientific">Drosophila suzukii</name>
    <name type="common">Spotted-wing drosophila fruit fly</name>
    <dbReference type="NCBI Taxonomy" id="28584"/>
    <lineage>
        <taxon>Eukaryota</taxon>
        <taxon>Metazoa</taxon>
        <taxon>Ecdysozoa</taxon>
        <taxon>Arthropoda</taxon>
        <taxon>Hexapoda</taxon>
        <taxon>Insecta</taxon>
        <taxon>Pterygota</taxon>
        <taxon>Neoptera</taxon>
        <taxon>Endopterygota</taxon>
        <taxon>Diptera</taxon>
        <taxon>Brachycera</taxon>
        <taxon>Muscomorpha</taxon>
        <taxon>Ephydroidea</taxon>
        <taxon>Drosophilidae</taxon>
        <taxon>Drosophila</taxon>
        <taxon>Sophophora</taxon>
    </lineage>
</organism>
<dbReference type="Pfam" id="PF00089">
    <property type="entry name" value="Trypsin"/>
    <property type="match status" value="1"/>
</dbReference>
<dbReference type="Proteomes" id="UP001652628">
    <property type="component" value="Chromosome 2R"/>
</dbReference>
<dbReference type="InterPro" id="IPR001254">
    <property type="entry name" value="Trypsin_dom"/>
</dbReference>
<name>A0AB39Z6J5_DROSZ</name>
<evidence type="ECO:0000259" key="4">
    <source>
        <dbReference type="PROSITE" id="PS50240"/>
    </source>
</evidence>
<dbReference type="InterPro" id="IPR018114">
    <property type="entry name" value="TRYPSIN_HIS"/>
</dbReference>
<evidence type="ECO:0000256" key="3">
    <source>
        <dbReference type="RuleBase" id="RU363034"/>
    </source>
</evidence>
<dbReference type="PROSITE" id="PS00135">
    <property type="entry name" value="TRYPSIN_SER"/>
    <property type="match status" value="1"/>
</dbReference>
<dbReference type="SUPFAM" id="SSF50494">
    <property type="entry name" value="Trypsin-like serine proteases"/>
    <property type="match status" value="1"/>
</dbReference>
<dbReference type="InterPro" id="IPR033116">
    <property type="entry name" value="TRYPSIN_SER"/>
</dbReference>
<dbReference type="AlphaFoldDB" id="A0AB39Z6J5"/>
<dbReference type="Gene3D" id="2.40.10.10">
    <property type="entry name" value="Trypsin-like serine proteases"/>
    <property type="match status" value="2"/>
</dbReference>
<dbReference type="PANTHER" id="PTHR24256">
    <property type="entry name" value="TRYPTASE-RELATED"/>
    <property type="match status" value="1"/>
</dbReference>
<sequence length="306" mass="33083">MKIVATVIALISGIIIGNGQIAVSFLDHNCGVSISGSTATGARVSPRILNGAPADMFGNPWMALISSLSGTCGGSLITNRFVLSAAHCRSSYPTVVYLGEFDRSTITDCSTTACMPNAIAIPVEAQIVHPSYYHFTQNDIALFRLDREVQYTDYIKPICLLTNYNPLNSISSLTATGWGTTENGSPSSILRTATLRQVDRSNCSALFGNRVDTSHICAGESNSDTCSGDSGGPVSAKIQFNDGSNRVIQLGIVSYGEDTCRNYAVYTNVMHHINWILQVVGQYTQYTLVYQAPVIYYYTPYYTNVG</sequence>
<keyword evidence="3" id="KW-0645">Protease</keyword>
<evidence type="ECO:0000313" key="6">
    <source>
        <dbReference type="RefSeq" id="XP_016929214.3"/>
    </source>
</evidence>
<keyword evidence="1" id="KW-1015">Disulfide bond</keyword>
<keyword evidence="3" id="KW-0720">Serine protease</keyword>
<keyword evidence="5" id="KW-1185">Reference proteome</keyword>
<dbReference type="CDD" id="cd00190">
    <property type="entry name" value="Tryp_SPc"/>
    <property type="match status" value="1"/>
</dbReference>
<dbReference type="InterPro" id="IPR001314">
    <property type="entry name" value="Peptidase_S1A"/>
</dbReference>
<dbReference type="GeneID" id="108009405"/>
<evidence type="ECO:0000256" key="2">
    <source>
        <dbReference type="ARBA" id="ARBA00024195"/>
    </source>
</evidence>
<protein>
    <submittedName>
        <fullName evidence="6">Serine protease grass-like</fullName>
    </submittedName>
</protein>
<evidence type="ECO:0000313" key="5">
    <source>
        <dbReference type="Proteomes" id="UP001652628"/>
    </source>
</evidence>
<proteinExistence type="inferred from homology"/>
<dbReference type="GO" id="GO:0004252">
    <property type="term" value="F:serine-type endopeptidase activity"/>
    <property type="evidence" value="ECO:0007669"/>
    <property type="project" value="InterPro"/>
</dbReference>
<dbReference type="GO" id="GO:0006508">
    <property type="term" value="P:proteolysis"/>
    <property type="evidence" value="ECO:0007669"/>
    <property type="project" value="UniProtKB-KW"/>
</dbReference>
<evidence type="ECO:0000256" key="1">
    <source>
        <dbReference type="ARBA" id="ARBA00023157"/>
    </source>
</evidence>
<gene>
    <name evidence="6" type="primary">LOC108009405</name>
</gene>
<keyword evidence="3" id="KW-0378">Hydrolase</keyword>
<feature type="domain" description="Peptidase S1" evidence="4">
    <location>
        <begin position="48"/>
        <end position="281"/>
    </location>
</feature>
<dbReference type="InterPro" id="IPR043504">
    <property type="entry name" value="Peptidase_S1_PA_chymotrypsin"/>
</dbReference>
<dbReference type="RefSeq" id="XP_016929214.3">
    <property type="nucleotide sequence ID" value="XM_017073725.4"/>
</dbReference>
<reference evidence="6" key="1">
    <citation type="submission" date="2025-08" db="UniProtKB">
        <authorList>
            <consortium name="RefSeq"/>
        </authorList>
    </citation>
    <scope>IDENTIFICATION</scope>
</reference>
<dbReference type="PROSITE" id="PS00134">
    <property type="entry name" value="TRYPSIN_HIS"/>
    <property type="match status" value="1"/>
</dbReference>
<accession>A0AB39Z6J5</accession>
<dbReference type="InterPro" id="IPR009003">
    <property type="entry name" value="Peptidase_S1_PA"/>
</dbReference>